<dbReference type="InterPro" id="IPR027685">
    <property type="entry name" value="Shroom_fam"/>
</dbReference>
<comment type="similarity">
    <text evidence="2">Belongs to the shroom family.</text>
</comment>
<dbReference type="GO" id="GO:0007015">
    <property type="term" value="P:actin filament organization"/>
    <property type="evidence" value="ECO:0007669"/>
    <property type="project" value="TreeGrafter"/>
</dbReference>
<evidence type="ECO:0000256" key="3">
    <source>
        <dbReference type="ARBA" id="ARBA00022490"/>
    </source>
</evidence>
<sequence length="915" mass="104446">MTEKVGKIEIVIKGGQPWGFHLEAKAENRSVVIVDEIEQGGRADKQGQLKVGDHIIKINDIQCLSLADALQLIDSAFRTLTIVVWRTNNVCLKDPTNQPLNQMSYNSSSVTYNNSPTLALYENLKDFTFQDEKLRCDRKYLPQGKKCVLNDKSFMANSEQMYTNDFKVQSEISTSYKKDLRTPNTCLGKTLMNELERKSRILYNNGRKNYSEALNEIHQYSRDQNTNSVSKSKYGRTNPYEISYQQHVPFLPISEDKMCDSVANNFDEHSTTVQTKKALSQSDCCKYPKCYNKYINCTIHSPPEKDITYPFSQPFKDSMNDYENVKFVSNSTVTYGEQTCCDKINTKQNIDTLVVNSISYPGKEIFNSKISKYKNESLPLKPCDNYVVFQSPTIQSENKTETSLNCFIPEISDVQTEDKVQNSTSTLCHISNCFDSEKSNMNKSQSLSYQTIRSSDIYQNTAMCGQLNHFSYNSQVTEASNDTLYSFCHKSSSLNRSTLTCMNKASYLEEKDVFVDASNNSLCMISKEAAVVKLISPRYLEEYMDEDEELKEIDKNRNSDSISFYSPNVSPPLPPPPQETETEILPSDEPLPAPPCFASETDMYEKVEKGKELVETIYANLEMLQIQCSVVNSSSQTHTLQRKQSISSTGADLSFVKKSSQQLPTKYIDSELQVDTSFIEELIQNEGEKFYKRILNIPFNSAYFTTSVPKAKLLTQYTSKLHARSITGVKELSNEKEELISSIRKKLDILLQEEAALQDELQQNDELGLCLLEKLGKAAKQNEVKKFKNHVEELEKITNLLLSLSGRLARTTNALHNLPDETSAEEKKLLESKYNKLTQQYDEALHLQKNIDERNSQVLFCLRKYLTKEELADYDHFIKMKVKLLIDYKELVEKIKLGEEQLKALTNSCDANCFK</sequence>
<feature type="domain" description="ASD2" evidence="8">
    <location>
        <begin position="638"/>
        <end position="910"/>
    </location>
</feature>
<reference evidence="9" key="1">
    <citation type="submission" date="2020-07" db="EMBL/GenBank/DDBJ databases">
        <title>Multicomponent nature underlies the extraordinary mechanical properties of spider dragline silk.</title>
        <authorList>
            <person name="Kono N."/>
            <person name="Nakamura H."/>
            <person name="Mori M."/>
            <person name="Yoshida Y."/>
            <person name="Ohtoshi R."/>
            <person name="Malay A.D."/>
            <person name="Moran D.A.P."/>
            <person name="Tomita M."/>
            <person name="Numata K."/>
            <person name="Arakawa K."/>
        </authorList>
    </citation>
    <scope>NUCLEOTIDE SEQUENCE</scope>
</reference>
<evidence type="ECO:0000256" key="1">
    <source>
        <dbReference type="ARBA" id="ARBA00004245"/>
    </source>
</evidence>
<dbReference type="PANTHER" id="PTHR15012">
    <property type="entry name" value="APICAL PROTEIN/SHROOM-RELATED"/>
    <property type="match status" value="1"/>
</dbReference>
<comment type="caution">
    <text evidence="9">The sequence shown here is derived from an EMBL/GenBank/DDBJ whole genome shotgun (WGS) entry which is preliminary data.</text>
</comment>
<dbReference type="GO" id="GO:0051015">
    <property type="term" value="F:actin filament binding"/>
    <property type="evidence" value="ECO:0007669"/>
    <property type="project" value="InterPro"/>
</dbReference>
<dbReference type="Gene3D" id="6.10.250.3120">
    <property type="match status" value="1"/>
</dbReference>
<dbReference type="PROSITE" id="PS51307">
    <property type="entry name" value="ASD2"/>
    <property type="match status" value="1"/>
</dbReference>
<keyword evidence="3" id="KW-0963">Cytoplasm</keyword>
<dbReference type="AlphaFoldDB" id="A0A8X6ISC5"/>
<dbReference type="Pfam" id="PF08687">
    <property type="entry name" value="ASD2"/>
    <property type="match status" value="1"/>
</dbReference>
<proteinExistence type="inferred from homology"/>
<evidence type="ECO:0000259" key="8">
    <source>
        <dbReference type="PROSITE" id="PS51307"/>
    </source>
</evidence>
<feature type="domain" description="PDZ" evidence="7">
    <location>
        <begin position="7"/>
        <end position="88"/>
    </location>
</feature>
<feature type="coiled-coil region" evidence="5">
    <location>
        <begin position="740"/>
        <end position="797"/>
    </location>
</feature>
<dbReference type="PROSITE" id="PS50106">
    <property type="entry name" value="PDZ"/>
    <property type="match status" value="1"/>
</dbReference>
<dbReference type="GO" id="GO:0005912">
    <property type="term" value="C:adherens junction"/>
    <property type="evidence" value="ECO:0007669"/>
    <property type="project" value="TreeGrafter"/>
</dbReference>
<evidence type="ECO:0000313" key="10">
    <source>
        <dbReference type="Proteomes" id="UP000887116"/>
    </source>
</evidence>
<dbReference type="Gene3D" id="2.30.42.10">
    <property type="match status" value="1"/>
</dbReference>
<keyword evidence="5" id="KW-0175">Coiled coil</keyword>
<dbReference type="SMART" id="SM00228">
    <property type="entry name" value="PDZ"/>
    <property type="match status" value="1"/>
</dbReference>
<organism evidence="9 10">
    <name type="scientific">Trichonephila clavata</name>
    <name type="common">Joro spider</name>
    <name type="synonym">Nephila clavata</name>
    <dbReference type="NCBI Taxonomy" id="2740835"/>
    <lineage>
        <taxon>Eukaryota</taxon>
        <taxon>Metazoa</taxon>
        <taxon>Ecdysozoa</taxon>
        <taxon>Arthropoda</taxon>
        <taxon>Chelicerata</taxon>
        <taxon>Arachnida</taxon>
        <taxon>Araneae</taxon>
        <taxon>Araneomorphae</taxon>
        <taxon>Entelegynae</taxon>
        <taxon>Araneoidea</taxon>
        <taxon>Nephilidae</taxon>
        <taxon>Trichonephila</taxon>
    </lineage>
</organism>
<dbReference type="GO" id="GO:0030864">
    <property type="term" value="C:cortical actin cytoskeleton"/>
    <property type="evidence" value="ECO:0007669"/>
    <property type="project" value="TreeGrafter"/>
</dbReference>
<dbReference type="InterPro" id="IPR001478">
    <property type="entry name" value="PDZ"/>
</dbReference>
<evidence type="ECO:0000259" key="7">
    <source>
        <dbReference type="PROSITE" id="PS50106"/>
    </source>
</evidence>
<evidence type="ECO:0000313" key="9">
    <source>
        <dbReference type="EMBL" id="GFR27589.1"/>
    </source>
</evidence>
<keyword evidence="10" id="KW-1185">Reference proteome</keyword>
<dbReference type="EMBL" id="BMAO01008941">
    <property type="protein sequence ID" value="GFR27589.1"/>
    <property type="molecule type" value="Genomic_DNA"/>
</dbReference>
<comment type="subcellular location">
    <subcellularLocation>
        <location evidence="1">Cytoplasm</location>
        <location evidence="1">Cytoskeleton</location>
    </subcellularLocation>
</comment>
<dbReference type="Pfam" id="PF00595">
    <property type="entry name" value="PDZ"/>
    <property type="match status" value="1"/>
</dbReference>
<dbReference type="SUPFAM" id="SSF50156">
    <property type="entry name" value="PDZ domain-like"/>
    <property type="match status" value="1"/>
</dbReference>
<dbReference type="GO" id="GO:0043296">
    <property type="term" value="C:apical junction complex"/>
    <property type="evidence" value="ECO:0007669"/>
    <property type="project" value="TreeGrafter"/>
</dbReference>
<keyword evidence="4" id="KW-0206">Cytoskeleton</keyword>
<dbReference type="InterPro" id="IPR014799">
    <property type="entry name" value="ASD2_dom"/>
</dbReference>
<dbReference type="GO" id="GO:0016324">
    <property type="term" value="C:apical plasma membrane"/>
    <property type="evidence" value="ECO:0007669"/>
    <property type="project" value="TreeGrafter"/>
</dbReference>
<protein>
    <submittedName>
        <fullName evidence="9">Protein Shroom2</fullName>
    </submittedName>
</protein>
<evidence type="ECO:0000256" key="2">
    <source>
        <dbReference type="ARBA" id="ARBA00006469"/>
    </source>
</evidence>
<dbReference type="PANTHER" id="PTHR15012:SF32">
    <property type="entry name" value="PROTEIN SHROOM"/>
    <property type="match status" value="1"/>
</dbReference>
<dbReference type="InterPro" id="IPR036034">
    <property type="entry name" value="PDZ_sf"/>
</dbReference>
<evidence type="ECO:0000256" key="5">
    <source>
        <dbReference type="SAM" id="Coils"/>
    </source>
</evidence>
<feature type="region of interest" description="Disordered" evidence="6">
    <location>
        <begin position="561"/>
        <end position="590"/>
    </location>
</feature>
<dbReference type="OrthoDB" id="6427700at2759"/>
<feature type="compositionally biased region" description="Pro residues" evidence="6">
    <location>
        <begin position="569"/>
        <end position="578"/>
    </location>
</feature>
<gene>
    <name evidence="9" type="primary">Shroom2</name>
    <name evidence="9" type="ORF">TNCT_150851</name>
</gene>
<name>A0A8X6ISC5_TRICU</name>
<dbReference type="Proteomes" id="UP000887116">
    <property type="component" value="Unassembled WGS sequence"/>
</dbReference>
<accession>A0A8X6ISC5</accession>
<evidence type="ECO:0000256" key="6">
    <source>
        <dbReference type="SAM" id="MobiDB-lite"/>
    </source>
</evidence>
<evidence type="ECO:0000256" key="4">
    <source>
        <dbReference type="ARBA" id="ARBA00023212"/>
    </source>
</evidence>